<dbReference type="Proteomes" id="UP000053424">
    <property type="component" value="Unassembled WGS sequence"/>
</dbReference>
<accession>A0A0C2YHS5</accession>
<organism evidence="2 3">
    <name type="scientific">Hebeloma cylindrosporum</name>
    <dbReference type="NCBI Taxonomy" id="76867"/>
    <lineage>
        <taxon>Eukaryota</taxon>
        <taxon>Fungi</taxon>
        <taxon>Dikarya</taxon>
        <taxon>Basidiomycota</taxon>
        <taxon>Agaricomycotina</taxon>
        <taxon>Agaricomycetes</taxon>
        <taxon>Agaricomycetidae</taxon>
        <taxon>Agaricales</taxon>
        <taxon>Agaricineae</taxon>
        <taxon>Hymenogastraceae</taxon>
        <taxon>Hebeloma</taxon>
    </lineage>
</organism>
<dbReference type="STRING" id="686832.A0A0C2YHS5"/>
<name>A0A0C2YHS5_HEBCY</name>
<protein>
    <recommendedName>
        <fullName evidence="1">DUF6699 domain-containing protein</fullName>
    </recommendedName>
</protein>
<gene>
    <name evidence="2" type="ORF">M413DRAFT_438529</name>
</gene>
<reference evidence="3" key="2">
    <citation type="submission" date="2015-01" db="EMBL/GenBank/DDBJ databases">
        <title>Evolutionary Origins and Diversification of the Mycorrhizal Mutualists.</title>
        <authorList>
            <consortium name="DOE Joint Genome Institute"/>
            <consortium name="Mycorrhizal Genomics Consortium"/>
            <person name="Kohler A."/>
            <person name="Kuo A."/>
            <person name="Nagy L.G."/>
            <person name="Floudas D."/>
            <person name="Copeland A."/>
            <person name="Barry K.W."/>
            <person name="Cichocki N."/>
            <person name="Veneault-Fourrey C."/>
            <person name="LaButti K."/>
            <person name="Lindquist E.A."/>
            <person name="Lipzen A."/>
            <person name="Lundell T."/>
            <person name="Morin E."/>
            <person name="Murat C."/>
            <person name="Riley R."/>
            <person name="Ohm R."/>
            <person name="Sun H."/>
            <person name="Tunlid A."/>
            <person name="Henrissat B."/>
            <person name="Grigoriev I.V."/>
            <person name="Hibbett D.S."/>
            <person name="Martin F."/>
        </authorList>
    </citation>
    <scope>NUCLEOTIDE SEQUENCE [LARGE SCALE GENOMIC DNA]</scope>
    <source>
        <strain evidence="3">h7</strain>
    </source>
</reference>
<dbReference type="InterPro" id="IPR046522">
    <property type="entry name" value="DUF6699"/>
</dbReference>
<evidence type="ECO:0000313" key="3">
    <source>
        <dbReference type="Proteomes" id="UP000053424"/>
    </source>
</evidence>
<reference evidence="2 3" key="1">
    <citation type="submission" date="2014-04" db="EMBL/GenBank/DDBJ databases">
        <authorList>
            <consortium name="DOE Joint Genome Institute"/>
            <person name="Kuo A."/>
            <person name="Gay G."/>
            <person name="Dore J."/>
            <person name="Kohler A."/>
            <person name="Nagy L.G."/>
            <person name="Floudas D."/>
            <person name="Copeland A."/>
            <person name="Barry K.W."/>
            <person name="Cichocki N."/>
            <person name="Veneault-Fourrey C."/>
            <person name="LaButti K."/>
            <person name="Lindquist E.A."/>
            <person name="Lipzen A."/>
            <person name="Lundell T."/>
            <person name="Morin E."/>
            <person name="Murat C."/>
            <person name="Sun H."/>
            <person name="Tunlid A."/>
            <person name="Henrissat B."/>
            <person name="Grigoriev I.V."/>
            <person name="Hibbett D.S."/>
            <person name="Martin F."/>
            <person name="Nordberg H.P."/>
            <person name="Cantor M.N."/>
            <person name="Hua S.X."/>
        </authorList>
    </citation>
    <scope>NUCLEOTIDE SEQUENCE [LARGE SCALE GENOMIC DNA]</scope>
    <source>
        <strain evidence="3">h7</strain>
    </source>
</reference>
<keyword evidence="3" id="KW-1185">Reference proteome</keyword>
<proteinExistence type="predicted"/>
<dbReference type="OrthoDB" id="3241567at2759"/>
<sequence length="230" mass="26793">MRFSHPPHDRSITICTPGQRQWYRPTSPWKWGINPTFYPGPVPYPLVLHYQLIYPQTPSAAPEILWDVIHPPSFARVSSDRQFFKKWRPPDFDTEAFQPTGVKKVWILSDHPVLAHWVERWGPVIVISSTNLTIRDILEGIYAYFRTPLTRDDLLHVNSIPNNRKCLRYARAQRAKDSYEIEAVVIAQGYRRIDVVGGHRRFQGLRISILPDQAWRLYMNLAPGTVPRIS</sequence>
<dbReference type="AlphaFoldDB" id="A0A0C2YHS5"/>
<dbReference type="HOGENOM" id="CLU_086743_0_0_1"/>
<dbReference type="Pfam" id="PF20415">
    <property type="entry name" value="DUF6699"/>
    <property type="match status" value="1"/>
</dbReference>
<evidence type="ECO:0000313" key="2">
    <source>
        <dbReference type="EMBL" id="KIM49343.1"/>
    </source>
</evidence>
<evidence type="ECO:0000259" key="1">
    <source>
        <dbReference type="Pfam" id="PF20415"/>
    </source>
</evidence>
<feature type="domain" description="DUF6699" evidence="1">
    <location>
        <begin position="64"/>
        <end position="205"/>
    </location>
</feature>
<dbReference type="EMBL" id="KN831768">
    <property type="protein sequence ID" value="KIM49343.1"/>
    <property type="molecule type" value="Genomic_DNA"/>
</dbReference>